<dbReference type="GeneID" id="38780840"/>
<feature type="region of interest" description="Disordered" evidence="1">
    <location>
        <begin position="1"/>
        <end position="25"/>
    </location>
</feature>
<organism evidence="2 3">
    <name type="scientific">Sparassis crispa</name>
    <dbReference type="NCBI Taxonomy" id="139825"/>
    <lineage>
        <taxon>Eukaryota</taxon>
        <taxon>Fungi</taxon>
        <taxon>Dikarya</taxon>
        <taxon>Basidiomycota</taxon>
        <taxon>Agaricomycotina</taxon>
        <taxon>Agaricomycetes</taxon>
        <taxon>Polyporales</taxon>
        <taxon>Sparassidaceae</taxon>
        <taxon>Sparassis</taxon>
    </lineage>
</organism>
<dbReference type="RefSeq" id="XP_027614836.1">
    <property type="nucleotide sequence ID" value="XM_027759035.1"/>
</dbReference>
<protein>
    <submittedName>
        <fullName evidence="2">Uncharacterized protein</fullName>
    </submittedName>
</protein>
<evidence type="ECO:0000313" key="3">
    <source>
        <dbReference type="Proteomes" id="UP000287166"/>
    </source>
</evidence>
<gene>
    <name evidence="2" type="ORF">SCP_0509820</name>
</gene>
<name>A0A401GNX5_9APHY</name>
<feature type="compositionally biased region" description="Polar residues" evidence="1">
    <location>
        <begin position="1"/>
        <end position="22"/>
    </location>
</feature>
<dbReference type="AlphaFoldDB" id="A0A401GNX5"/>
<dbReference type="Proteomes" id="UP000287166">
    <property type="component" value="Unassembled WGS sequence"/>
</dbReference>
<comment type="caution">
    <text evidence="2">The sequence shown here is derived from an EMBL/GenBank/DDBJ whole genome shotgun (WGS) entry which is preliminary data.</text>
</comment>
<dbReference type="EMBL" id="BFAD01000005">
    <property type="protein sequence ID" value="GBE83923.1"/>
    <property type="molecule type" value="Genomic_DNA"/>
</dbReference>
<proteinExistence type="predicted"/>
<accession>A0A401GNX5</accession>
<keyword evidence="3" id="KW-1185">Reference proteome</keyword>
<sequence length="84" mass="9530">MTHSSGWRGKLNSQIPGFQRQLQEPPRHIDRTQAQMKSLGEGNLAYHSVIFCCPCPTKYPAFLPPHCHRSLLNECQLQLLRACG</sequence>
<evidence type="ECO:0000256" key="1">
    <source>
        <dbReference type="SAM" id="MobiDB-lite"/>
    </source>
</evidence>
<dbReference type="InParanoid" id="A0A401GNX5"/>
<reference evidence="2 3" key="1">
    <citation type="journal article" date="2018" name="Sci. Rep.">
        <title>Genome sequence of the cauliflower mushroom Sparassis crispa (Hanabiratake) and its association with beneficial usage.</title>
        <authorList>
            <person name="Kiyama R."/>
            <person name="Furutani Y."/>
            <person name="Kawaguchi K."/>
            <person name="Nakanishi T."/>
        </authorList>
    </citation>
    <scope>NUCLEOTIDE SEQUENCE [LARGE SCALE GENOMIC DNA]</scope>
</reference>
<evidence type="ECO:0000313" key="2">
    <source>
        <dbReference type="EMBL" id="GBE83923.1"/>
    </source>
</evidence>